<keyword evidence="8" id="KW-1185">Reference proteome</keyword>
<dbReference type="RefSeq" id="WP_059176440.1">
    <property type="nucleotide sequence ID" value="NZ_BCNO01000001.1"/>
</dbReference>
<keyword evidence="6" id="KW-0472">Membrane</keyword>
<dbReference type="OrthoDB" id="5389598at2"/>
<name>A0A0U9HPS4_9BACT</name>
<dbReference type="InterPro" id="IPR036280">
    <property type="entry name" value="Multihaem_cyt_sf"/>
</dbReference>
<dbReference type="Gene3D" id="1.10.3820.10">
    <property type="entry name" value="Di-heme elbow motif domain"/>
    <property type="match status" value="1"/>
</dbReference>
<protein>
    <recommendedName>
        <fullName evidence="9">Cytochrome C</fullName>
    </recommendedName>
</protein>
<dbReference type="Proteomes" id="UP000054976">
    <property type="component" value="Unassembled WGS sequence"/>
</dbReference>
<dbReference type="STRING" id="86166.TAGGR_11240"/>
<dbReference type="GO" id="GO:0046872">
    <property type="term" value="F:metal ion binding"/>
    <property type="evidence" value="ECO:0007669"/>
    <property type="project" value="UniProtKB-KW"/>
</dbReference>
<organism evidence="7 8">
    <name type="scientific">Thermodesulfovibrio aggregans</name>
    <dbReference type="NCBI Taxonomy" id="86166"/>
    <lineage>
        <taxon>Bacteria</taxon>
        <taxon>Pseudomonadati</taxon>
        <taxon>Nitrospirota</taxon>
        <taxon>Thermodesulfovibrionia</taxon>
        <taxon>Thermodesulfovibrionales</taxon>
        <taxon>Thermodesulfovibrionaceae</taxon>
        <taxon>Thermodesulfovibrio</taxon>
    </lineage>
</organism>
<dbReference type="EMBL" id="BCNO01000001">
    <property type="protein sequence ID" value="GAQ95040.1"/>
    <property type="molecule type" value="Genomic_DNA"/>
</dbReference>
<dbReference type="InterPro" id="IPR038266">
    <property type="entry name" value="NapC/NirT_cytc_sf"/>
</dbReference>
<dbReference type="SUPFAM" id="SSF48695">
    <property type="entry name" value="Multiheme cytochromes"/>
    <property type="match status" value="1"/>
</dbReference>
<evidence type="ECO:0000256" key="5">
    <source>
        <dbReference type="ARBA" id="ARBA00023004"/>
    </source>
</evidence>
<accession>A0A0U9HPS4</accession>
<evidence type="ECO:0000313" key="8">
    <source>
        <dbReference type="Proteomes" id="UP000054976"/>
    </source>
</evidence>
<dbReference type="PANTHER" id="PTHR30333:SF4">
    <property type="entry name" value="CYTOCHROME C FAMILY PROTEIN"/>
    <property type="match status" value="1"/>
</dbReference>
<keyword evidence="2" id="KW-0349">Heme</keyword>
<evidence type="ECO:0000256" key="1">
    <source>
        <dbReference type="ARBA" id="ARBA00022448"/>
    </source>
</evidence>
<keyword evidence="4" id="KW-0249">Electron transport</keyword>
<evidence type="ECO:0000313" key="7">
    <source>
        <dbReference type="EMBL" id="GAQ95040.1"/>
    </source>
</evidence>
<evidence type="ECO:0008006" key="9">
    <source>
        <dbReference type="Google" id="ProtNLM"/>
    </source>
</evidence>
<feature type="transmembrane region" description="Helical" evidence="6">
    <location>
        <begin position="12"/>
        <end position="36"/>
    </location>
</feature>
<dbReference type="CDD" id="cd08168">
    <property type="entry name" value="Cytochrom_C3"/>
    <property type="match status" value="1"/>
</dbReference>
<dbReference type="PANTHER" id="PTHR30333">
    <property type="entry name" value="CYTOCHROME C-TYPE PROTEIN"/>
    <property type="match status" value="1"/>
</dbReference>
<reference evidence="8" key="1">
    <citation type="submission" date="2016-01" db="EMBL/GenBank/DDBJ databases">
        <title>Draft genome sequence of Thermodesulfovibrio aggregans strain TGE-P1.</title>
        <authorList>
            <person name="Sekiguchi Y."/>
            <person name="Ohashi A."/>
            <person name="Matsuura N."/>
            <person name="Tourlousse M.D."/>
        </authorList>
    </citation>
    <scope>NUCLEOTIDE SEQUENCE [LARGE SCALE GENOMIC DNA]</scope>
    <source>
        <strain evidence="8">TGE-P1</strain>
    </source>
</reference>
<keyword evidence="6" id="KW-0812">Transmembrane</keyword>
<sequence>MPFKLGKISDLASPLTVTLFFLQFILITGFLGYQYYMDSSESCINCHGSEEKMKEFGYPQFYVTLEDVRKGTGHKTVQCRDCHLGNGRAWDKERAHKGMLKAIFVNESAEPVDRKKIYTKEETELNKIIPAGENSLFELLPKKRENGEISLHPQVRNILWHDRNPNDFNFDPKIAEKTCGKRGCHTEELKQFKNTIMGANFRQRTMRSWLEPYGPHNCGPSFADLPPAEVLKTSGFDFTNTEKIRKEINLPFTDEQAIAKQRLCNVCHAGCLDCHYAPNKDKGSHSFIKVPDSYSCMGRGRGNSVCHTGSGHSRRGETYIGKFYSIPQGRKPDVHFQKGIHCVECHPTGKRGMGDMQRKATCGDCHIEIEKAHAKSIHKNLTCTACHVTEAGGYQITVWGKGFIGEKPNPFKKYSLYYGIQKPLILMKDQRGIWFPVKIFPHIVGNIEKDVPATGIKFRWEKGQTRDMYAIIGTFDGLPSANKHLAWLQIEEVSHPFGKARDCKSCHRSRQISVSEWQYEDIQGAEPFRGGYRIVADERGLRLEDFWHSNIKVLPGFEISDFASWIYLKDKWFIKGDFSIKVDGKKYLYYEKLYRDNLDKIKRLESLRNNSQEMKKIKAILMHNPDAKI</sequence>
<evidence type="ECO:0000256" key="4">
    <source>
        <dbReference type="ARBA" id="ARBA00022982"/>
    </source>
</evidence>
<keyword evidence="3" id="KW-0479">Metal-binding</keyword>
<evidence type="ECO:0000256" key="6">
    <source>
        <dbReference type="SAM" id="Phobius"/>
    </source>
</evidence>
<dbReference type="InterPro" id="IPR051174">
    <property type="entry name" value="Cytochrome_c-type_ET"/>
</dbReference>
<proteinExistence type="predicted"/>
<keyword evidence="6" id="KW-1133">Transmembrane helix</keyword>
<keyword evidence="5" id="KW-0408">Iron</keyword>
<evidence type="ECO:0000256" key="2">
    <source>
        <dbReference type="ARBA" id="ARBA00022617"/>
    </source>
</evidence>
<keyword evidence="1" id="KW-0813">Transport</keyword>
<evidence type="ECO:0000256" key="3">
    <source>
        <dbReference type="ARBA" id="ARBA00022723"/>
    </source>
</evidence>
<dbReference type="AlphaFoldDB" id="A0A0U9HPS4"/>
<gene>
    <name evidence="7" type="ORF">TAGGR_11240</name>
</gene>
<comment type="caution">
    <text evidence="7">The sequence shown here is derived from an EMBL/GenBank/DDBJ whole genome shotgun (WGS) entry which is preliminary data.</text>
</comment>